<evidence type="ECO:0000313" key="1">
    <source>
        <dbReference type="EMBL" id="TGZ61213.1"/>
    </source>
</evidence>
<reference evidence="1 2" key="1">
    <citation type="journal article" date="2019" name="BMC Genomics">
        <title>New insights from Opisthorchis felineus genome: update on genomics of the epidemiologically important liver flukes.</title>
        <authorList>
            <person name="Ershov N.I."/>
            <person name="Mordvinov V.A."/>
            <person name="Prokhortchouk E.B."/>
            <person name="Pakharukova M.Y."/>
            <person name="Gunbin K.V."/>
            <person name="Ustyantsev K."/>
            <person name="Genaev M.A."/>
            <person name="Blinov A.G."/>
            <person name="Mazur A."/>
            <person name="Boulygina E."/>
            <person name="Tsygankova S."/>
            <person name="Khrameeva E."/>
            <person name="Chekanov N."/>
            <person name="Fan G."/>
            <person name="Xiao A."/>
            <person name="Zhang H."/>
            <person name="Xu X."/>
            <person name="Yang H."/>
            <person name="Solovyev V."/>
            <person name="Lee S.M."/>
            <person name="Liu X."/>
            <person name="Afonnikov D.A."/>
            <person name="Skryabin K.G."/>
        </authorList>
    </citation>
    <scope>NUCLEOTIDE SEQUENCE [LARGE SCALE GENOMIC DNA]</scope>
    <source>
        <strain evidence="1">AK-0245</strain>
        <tissue evidence="1">Whole organism</tissue>
    </source>
</reference>
<gene>
    <name evidence="1" type="ORF">CRM22_008097</name>
</gene>
<keyword evidence="2" id="KW-1185">Reference proteome</keyword>
<name>A0A4S2LD29_OPIFE</name>
<organism evidence="1 2">
    <name type="scientific">Opisthorchis felineus</name>
    <dbReference type="NCBI Taxonomy" id="147828"/>
    <lineage>
        <taxon>Eukaryota</taxon>
        <taxon>Metazoa</taxon>
        <taxon>Spiralia</taxon>
        <taxon>Lophotrochozoa</taxon>
        <taxon>Platyhelminthes</taxon>
        <taxon>Trematoda</taxon>
        <taxon>Digenea</taxon>
        <taxon>Opisthorchiida</taxon>
        <taxon>Opisthorchiata</taxon>
        <taxon>Opisthorchiidae</taxon>
        <taxon>Opisthorchis</taxon>
    </lineage>
</organism>
<dbReference type="EMBL" id="SJOL01008062">
    <property type="protein sequence ID" value="TGZ61213.1"/>
    <property type="molecule type" value="Genomic_DNA"/>
</dbReference>
<protein>
    <submittedName>
        <fullName evidence="1">Uncharacterized protein</fullName>
    </submittedName>
</protein>
<feature type="non-terminal residue" evidence="1">
    <location>
        <position position="1"/>
    </location>
</feature>
<proteinExistence type="predicted"/>
<sequence length="50" mass="5692">LQPCWFKLQRSTKCGLCAHALENSVLDCCLCDAICPTRRQKKFSCTPCRD</sequence>
<evidence type="ECO:0000313" key="2">
    <source>
        <dbReference type="Proteomes" id="UP000308267"/>
    </source>
</evidence>
<comment type="caution">
    <text evidence="1">The sequence shown here is derived from an EMBL/GenBank/DDBJ whole genome shotgun (WGS) entry which is preliminary data.</text>
</comment>
<feature type="non-terminal residue" evidence="1">
    <location>
        <position position="50"/>
    </location>
</feature>
<dbReference type="AlphaFoldDB" id="A0A4S2LD29"/>
<accession>A0A4S2LD29</accession>
<dbReference type="Proteomes" id="UP000308267">
    <property type="component" value="Unassembled WGS sequence"/>
</dbReference>